<evidence type="ECO:0000313" key="2">
    <source>
        <dbReference type="Proteomes" id="UP000054251"/>
    </source>
</evidence>
<name>A0A0V1Q3P3_9ASCO</name>
<dbReference type="EMBL" id="LMYN01000014">
    <property type="protein sequence ID" value="KSA03095.1"/>
    <property type="molecule type" value="Genomic_DNA"/>
</dbReference>
<gene>
    <name evidence="1" type="ORF">AC631_01108</name>
</gene>
<sequence length="137" mass="15988">MTITISNLEFLQYHNNVYKNEDDKNNIREFVESKGSSFRVKDMHKDLSGSIPETSTEIYKEPQGTQGIELSNLVIDTDTLERHMACDDDDIEDENVKAYIESQKSHKLRFLKEVQERGLRTKHNDPNDNDKVVHLNY</sequence>
<dbReference type="GeneID" id="26838117"/>
<dbReference type="RefSeq" id="XP_015469197.1">
    <property type="nucleotide sequence ID" value="XM_015609938.1"/>
</dbReference>
<proteinExistence type="predicted"/>
<reference evidence="1 2" key="1">
    <citation type="submission" date="2015-11" db="EMBL/GenBank/DDBJ databases">
        <title>The genome of Debaryomyces fabryi.</title>
        <authorList>
            <person name="Tafer H."/>
            <person name="Lopandic K."/>
        </authorList>
    </citation>
    <scope>NUCLEOTIDE SEQUENCE [LARGE SCALE GENOMIC DNA]</scope>
    <source>
        <strain evidence="1 2">CBS 789</strain>
    </source>
</reference>
<accession>A0A0V1Q3P3</accession>
<dbReference type="AlphaFoldDB" id="A0A0V1Q3P3"/>
<keyword evidence="2" id="KW-1185">Reference proteome</keyword>
<dbReference type="OrthoDB" id="4025449at2759"/>
<protein>
    <submittedName>
        <fullName evidence="1">Uncharacterized protein</fullName>
    </submittedName>
</protein>
<organism evidence="1 2">
    <name type="scientific">Debaryomyces fabryi</name>
    <dbReference type="NCBI Taxonomy" id="58627"/>
    <lineage>
        <taxon>Eukaryota</taxon>
        <taxon>Fungi</taxon>
        <taxon>Dikarya</taxon>
        <taxon>Ascomycota</taxon>
        <taxon>Saccharomycotina</taxon>
        <taxon>Pichiomycetes</taxon>
        <taxon>Debaryomycetaceae</taxon>
        <taxon>Debaryomyces</taxon>
    </lineage>
</organism>
<dbReference type="Proteomes" id="UP000054251">
    <property type="component" value="Unassembled WGS sequence"/>
</dbReference>
<comment type="caution">
    <text evidence="1">The sequence shown here is derived from an EMBL/GenBank/DDBJ whole genome shotgun (WGS) entry which is preliminary data.</text>
</comment>
<evidence type="ECO:0000313" key="1">
    <source>
        <dbReference type="EMBL" id="KSA03095.1"/>
    </source>
</evidence>